<name>A0A0D7B5Y1_9AGAR</name>
<dbReference type="AlphaFoldDB" id="A0A0D7B5Y1"/>
<protein>
    <submittedName>
        <fullName evidence="1">Uncharacterized protein</fullName>
    </submittedName>
</protein>
<accession>A0A0D7B5Y1</accession>
<dbReference type="OrthoDB" id="3134980at2759"/>
<dbReference type="Proteomes" id="UP000054007">
    <property type="component" value="Unassembled WGS sequence"/>
</dbReference>
<evidence type="ECO:0000313" key="1">
    <source>
        <dbReference type="EMBL" id="KIY64921.1"/>
    </source>
</evidence>
<reference evidence="1 2" key="1">
    <citation type="journal article" date="2015" name="Fungal Genet. Biol.">
        <title>Evolution of novel wood decay mechanisms in Agaricales revealed by the genome sequences of Fistulina hepatica and Cylindrobasidium torrendii.</title>
        <authorList>
            <person name="Floudas D."/>
            <person name="Held B.W."/>
            <person name="Riley R."/>
            <person name="Nagy L.G."/>
            <person name="Koehler G."/>
            <person name="Ransdell A.S."/>
            <person name="Younus H."/>
            <person name="Chow J."/>
            <person name="Chiniquy J."/>
            <person name="Lipzen A."/>
            <person name="Tritt A."/>
            <person name="Sun H."/>
            <person name="Haridas S."/>
            <person name="LaButti K."/>
            <person name="Ohm R.A."/>
            <person name="Kues U."/>
            <person name="Blanchette R.A."/>
            <person name="Grigoriev I.V."/>
            <person name="Minto R.E."/>
            <person name="Hibbett D.S."/>
        </authorList>
    </citation>
    <scope>NUCLEOTIDE SEQUENCE [LARGE SCALE GENOMIC DNA]</scope>
    <source>
        <strain evidence="1 2">FP15055 ss-10</strain>
    </source>
</reference>
<sequence length="91" mass="10467">MCHNIIDGRYHRECGHFYAMATRKQDCLKDNCLFSTRHEHPTGCRSPSCIRVMSLPVRNPIRISPTKCSACRDIFGRITQPPTFERNGQSN</sequence>
<evidence type="ECO:0000313" key="2">
    <source>
        <dbReference type="Proteomes" id="UP000054007"/>
    </source>
</evidence>
<keyword evidence="2" id="KW-1185">Reference proteome</keyword>
<proteinExistence type="predicted"/>
<gene>
    <name evidence="1" type="ORF">CYLTODRAFT_81442</name>
</gene>
<organism evidence="1 2">
    <name type="scientific">Cylindrobasidium torrendii FP15055 ss-10</name>
    <dbReference type="NCBI Taxonomy" id="1314674"/>
    <lineage>
        <taxon>Eukaryota</taxon>
        <taxon>Fungi</taxon>
        <taxon>Dikarya</taxon>
        <taxon>Basidiomycota</taxon>
        <taxon>Agaricomycotina</taxon>
        <taxon>Agaricomycetes</taxon>
        <taxon>Agaricomycetidae</taxon>
        <taxon>Agaricales</taxon>
        <taxon>Marasmiineae</taxon>
        <taxon>Physalacriaceae</taxon>
        <taxon>Cylindrobasidium</taxon>
    </lineage>
</organism>
<dbReference type="EMBL" id="KN880612">
    <property type="protein sequence ID" value="KIY64921.1"/>
    <property type="molecule type" value="Genomic_DNA"/>
</dbReference>